<dbReference type="Proteomes" id="UP001501475">
    <property type="component" value="Unassembled WGS sequence"/>
</dbReference>
<name>A0ABN2L5Q1_9MICO</name>
<comment type="caution">
    <text evidence="2">The sequence shown here is derived from an EMBL/GenBank/DDBJ whole genome shotgun (WGS) entry which is preliminary data.</text>
</comment>
<dbReference type="SMART" id="SM00418">
    <property type="entry name" value="HTH_ARSR"/>
    <property type="match status" value="1"/>
</dbReference>
<keyword evidence="3" id="KW-1185">Reference proteome</keyword>
<evidence type="ECO:0000259" key="1">
    <source>
        <dbReference type="SMART" id="SM00418"/>
    </source>
</evidence>
<gene>
    <name evidence="2" type="ORF">GCM10009810_34550</name>
</gene>
<reference evidence="2 3" key="1">
    <citation type="journal article" date="2019" name="Int. J. Syst. Evol. Microbiol.">
        <title>The Global Catalogue of Microorganisms (GCM) 10K type strain sequencing project: providing services to taxonomists for standard genome sequencing and annotation.</title>
        <authorList>
            <consortium name="The Broad Institute Genomics Platform"/>
            <consortium name="The Broad Institute Genome Sequencing Center for Infectious Disease"/>
            <person name="Wu L."/>
            <person name="Ma J."/>
        </authorList>
    </citation>
    <scope>NUCLEOTIDE SEQUENCE [LARGE SCALE GENOMIC DNA]</scope>
    <source>
        <strain evidence="2 3">JCM 15591</strain>
    </source>
</reference>
<dbReference type="EMBL" id="BAAAPN010000102">
    <property type="protein sequence ID" value="GAA1774698.1"/>
    <property type="molecule type" value="Genomic_DNA"/>
</dbReference>
<protein>
    <submittedName>
        <fullName evidence="2">Helix-turn-helix domain-containing protein</fullName>
    </submittedName>
</protein>
<feature type="domain" description="HTH arsR-type" evidence="1">
    <location>
        <begin position="11"/>
        <end position="105"/>
    </location>
</feature>
<dbReference type="RefSeq" id="WP_344068639.1">
    <property type="nucleotide sequence ID" value="NZ_BAAAPN010000102.1"/>
</dbReference>
<dbReference type="Pfam" id="PF12840">
    <property type="entry name" value="HTH_20"/>
    <property type="match status" value="1"/>
</dbReference>
<sequence length="259" mass="27442">MSVAHSGDPAVGARLLTSPVRREIVDALANLEHGETGMSAAALAELLELHVTTVRFHLEQLVVAGILTVEARRGAGAGRPSKIYAVEPGRLEVGETEDAYRVLLELLAEAFAGANAGTILTPEDAGRRWAKHRVDPGGPSSPATSPGAWLAKVGAMLDHLSDWGYSPEVATVDQGRTAEITLHKCPFLDLAHTNPQVVCGVHRGLIAGSMEQLGEDDLTVSLQPFTGPDTCLARLTTRTPFHRNVTRAQPTLSTQGPTS</sequence>
<accession>A0ABN2L5Q1</accession>
<dbReference type="InterPro" id="IPR001845">
    <property type="entry name" value="HTH_ArsR_DNA-bd_dom"/>
</dbReference>
<dbReference type="SUPFAM" id="SSF46785">
    <property type="entry name" value="Winged helix' DNA-binding domain"/>
    <property type="match status" value="1"/>
</dbReference>
<dbReference type="Gene3D" id="1.10.10.10">
    <property type="entry name" value="Winged helix-like DNA-binding domain superfamily/Winged helix DNA-binding domain"/>
    <property type="match status" value="1"/>
</dbReference>
<evidence type="ECO:0000313" key="2">
    <source>
        <dbReference type="EMBL" id="GAA1774698.1"/>
    </source>
</evidence>
<proteinExistence type="predicted"/>
<evidence type="ECO:0000313" key="3">
    <source>
        <dbReference type="Proteomes" id="UP001501475"/>
    </source>
</evidence>
<organism evidence="2 3">
    <name type="scientific">Nostocoides vanveenii</name>
    <dbReference type="NCBI Taxonomy" id="330835"/>
    <lineage>
        <taxon>Bacteria</taxon>
        <taxon>Bacillati</taxon>
        <taxon>Actinomycetota</taxon>
        <taxon>Actinomycetes</taxon>
        <taxon>Micrococcales</taxon>
        <taxon>Intrasporangiaceae</taxon>
        <taxon>Nostocoides</taxon>
    </lineage>
</organism>
<dbReference type="InterPro" id="IPR036388">
    <property type="entry name" value="WH-like_DNA-bd_sf"/>
</dbReference>
<dbReference type="InterPro" id="IPR036390">
    <property type="entry name" value="WH_DNA-bd_sf"/>
</dbReference>